<proteinExistence type="predicted"/>
<organism evidence="1">
    <name type="scientific">uncultured Caudovirales phage</name>
    <dbReference type="NCBI Taxonomy" id="2100421"/>
    <lineage>
        <taxon>Viruses</taxon>
        <taxon>Duplodnaviria</taxon>
        <taxon>Heunggongvirae</taxon>
        <taxon>Uroviricota</taxon>
        <taxon>Caudoviricetes</taxon>
        <taxon>Peduoviridae</taxon>
        <taxon>Maltschvirus</taxon>
        <taxon>Maltschvirus maltsch</taxon>
    </lineage>
</organism>
<name>A0A6J5NKJ5_9CAUD</name>
<accession>A0A6J5NKJ5</accession>
<dbReference type="EMBL" id="LR796670">
    <property type="protein sequence ID" value="CAB4159393.1"/>
    <property type="molecule type" value="Genomic_DNA"/>
</dbReference>
<reference evidence="1" key="1">
    <citation type="submission" date="2020-04" db="EMBL/GenBank/DDBJ databases">
        <authorList>
            <person name="Chiriac C."/>
            <person name="Salcher M."/>
            <person name="Ghai R."/>
            <person name="Kavagutti S V."/>
        </authorList>
    </citation>
    <scope>NUCLEOTIDE SEQUENCE</scope>
</reference>
<evidence type="ECO:0000313" key="1">
    <source>
        <dbReference type="EMBL" id="CAB4159393.1"/>
    </source>
</evidence>
<gene>
    <name evidence="1" type="ORF">UFOVP699_129</name>
</gene>
<protein>
    <submittedName>
        <fullName evidence="1">Uncharacterized protein</fullName>
    </submittedName>
</protein>
<sequence length="74" mass="8490">MKLGDSFIYYGTKPNVIGRVTKISEKISYDLRNGIKVVKVFITDENGKSYDSRECLQIEGQILPSFIRKLKSLF</sequence>